<dbReference type="AlphaFoldDB" id="A0A5N6PAB6"/>
<accession>A0A5N6PAB6</accession>
<evidence type="ECO:0000256" key="1">
    <source>
        <dbReference type="SAM" id="MobiDB-lite"/>
    </source>
</evidence>
<protein>
    <submittedName>
        <fullName evidence="2">Uncharacterized protein</fullName>
    </submittedName>
</protein>
<sequence length="123" mass="13681">MSRKHIQNSSKPSHLLQKLSSISSKEIPTDLVSIHQVFDLQTALKRRLRVKTTCSDILSLSPLLSSHSSLNPYREHQTRGRRVTARTARAAGRQEGRCRQTGEREKAWSSGLGGRSPIGVLPV</sequence>
<feature type="compositionally biased region" description="Basic and acidic residues" evidence="1">
    <location>
        <begin position="92"/>
        <end position="107"/>
    </location>
</feature>
<gene>
    <name evidence="2" type="ORF">E3N88_13433</name>
</gene>
<organism evidence="2 3">
    <name type="scientific">Mikania micrantha</name>
    <name type="common">bitter vine</name>
    <dbReference type="NCBI Taxonomy" id="192012"/>
    <lineage>
        <taxon>Eukaryota</taxon>
        <taxon>Viridiplantae</taxon>
        <taxon>Streptophyta</taxon>
        <taxon>Embryophyta</taxon>
        <taxon>Tracheophyta</taxon>
        <taxon>Spermatophyta</taxon>
        <taxon>Magnoliopsida</taxon>
        <taxon>eudicotyledons</taxon>
        <taxon>Gunneridae</taxon>
        <taxon>Pentapetalae</taxon>
        <taxon>asterids</taxon>
        <taxon>campanulids</taxon>
        <taxon>Asterales</taxon>
        <taxon>Asteraceae</taxon>
        <taxon>Asteroideae</taxon>
        <taxon>Heliantheae alliance</taxon>
        <taxon>Eupatorieae</taxon>
        <taxon>Mikania</taxon>
    </lineage>
</organism>
<proteinExistence type="predicted"/>
<dbReference type="EMBL" id="SZYD01000006">
    <property type="protein sequence ID" value="KAD5961960.1"/>
    <property type="molecule type" value="Genomic_DNA"/>
</dbReference>
<feature type="region of interest" description="Disordered" evidence="1">
    <location>
        <begin position="68"/>
        <end position="123"/>
    </location>
</feature>
<keyword evidence="3" id="KW-1185">Reference proteome</keyword>
<reference evidence="2 3" key="1">
    <citation type="submission" date="2019-05" db="EMBL/GenBank/DDBJ databases">
        <title>Mikania micrantha, genome provides insights into the molecular mechanism of rapid growth.</title>
        <authorList>
            <person name="Liu B."/>
        </authorList>
    </citation>
    <scope>NUCLEOTIDE SEQUENCE [LARGE SCALE GENOMIC DNA]</scope>
    <source>
        <strain evidence="2">NLD-2019</strain>
        <tissue evidence="2">Leaf</tissue>
    </source>
</reference>
<name>A0A5N6PAB6_9ASTR</name>
<evidence type="ECO:0000313" key="2">
    <source>
        <dbReference type="EMBL" id="KAD5961960.1"/>
    </source>
</evidence>
<evidence type="ECO:0000313" key="3">
    <source>
        <dbReference type="Proteomes" id="UP000326396"/>
    </source>
</evidence>
<dbReference type="Proteomes" id="UP000326396">
    <property type="component" value="Linkage Group LG14"/>
</dbReference>
<comment type="caution">
    <text evidence="2">The sequence shown here is derived from an EMBL/GenBank/DDBJ whole genome shotgun (WGS) entry which is preliminary data.</text>
</comment>